<dbReference type="Pfam" id="PF03772">
    <property type="entry name" value="Competence"/>
    <property type="match status" value="1"/>
</dbReference>
<feature type="domain" description="ComEC/Rec2-related protein" evidence="7">
    <location>
        <begin position="251"/>
        <end position="424"/>
    </location>
</feature>
<protein>
    <submittedName>
        <fullName evidence="9">Uncharacterized protein</fullName>
    </submittedName>
</protein>
<evidence type="ECO:0000256" key="6">
    <source>
        <dbReference type="SAM" id="Phobius"/>
    </source>
</evidence>
<feature type="transmembrane region" description="Helical" evidence="6">
    <location>
        <begin position="270"/>
        <end position="292"/>
    </location>
</feature>
<evidence type="ECO:0000259" key="7">
    <source>
        <dbReference type="Pfam" id="PF03772"/>
    </source>
</evidence>
<evidence type="ECO:0000256" key="2">
    <source>
        <dbReference type="ARBA" id="ARBA00022475"/>
    </source>
</evidence>
<feature type="transmembrane region" description="Helical" evidence="6">
    <location>
        <begin position="380"/>
        <end position="397"/>
    </location>
</feature>
<dbReference type="InterPro" id="IPR004477">
    <property type="entry name" value="ComEC_N"/>
</dbReference>
<feature type="transmembrane region" description="Helical" evidence="6">
    <location>
        <begin position="312"/>
        <end position="334"/>
    </location>
</feature>
<keyword evidence="10" id="KW-1185">Reference proteome</keyword>
<keyword evidence="4 6" id="KW-1133">Transmembrane helix</keyword>
<evidence type="ECO:0000313" key="9">
    <source>
        <dbReference type="EMBL" id="MEE8657870.1"/>
    </source>
</evidence>
<keyword evidence="3 6" id="KW-0812">Transmembrane</keyword>
<evidence type="ECO:0000256" key="5">
    <source>
        <dbReference type="ARBA" id="ARBA00023136"/>
    </source>
</evidence>
<evidence type="ECO:0000256" key="1">
    <source>
        <dbReference type="ARBA" id="ARBA00004651"/>
    </source>
</evidence>
<gene>
    <name evidence="9" type="ORF">DOFOFD_02420</name>
</gene>
<dbReference type="Proteomes" id="UP001312908">
    <property type="component" value="Unassembled WGS sequence"/>
</dbReference>
<accession>A0ABU7U2R9</accession>
<dbReference type="RefSeq" id="WP_394818845.1">
    <property type="nucleotide sequence ID" value="NZ_JAWJZY010000001.1"/>
</dbReference>
<feature type="transmembrane region" description="Helical" evidence="6">
    <location>
        <begin position="23"/>
        <end position="39"/>
    </location>
</feature>
<organism evidence="9 10">
    <name type="scientific">Sorlinia euscelidii</name>
    <dbReference type="NCBI Taxonomy" id="3081148"/>
    <lineage>
        <taxon>Bacteria</taxon>
        <taxon>Pseudomonadati</taxon>
        <taxon>Pseudomonadota</taxon>
        <taxon>Alphaproteobacteria</taxon>
        <taxon>Acetobacterales</taxon>
        <taxon>Acetobacteraceae</taxon>
        <taxon>Sorlinia</taxon>
    </lineage>
</organism>
<dbReference type="InterPro" id="IPR052159">
    <property type="entry name" value="Competence_DNA_uptake"/>
</dbReference>
<sequence>MKGFASRILEEAERILAESWRRLPAWMPLLWCVGVAIYFRPRYEPGLVFPLVFLGAGLLIILLKERACVTRCVGLAMILIAGGFLGARWDAHSRPSMPYLPRHAVELSGRICGISLMAPRAEGQAATRRLRLCHAVFHDWLNDGMAPLRRDLLIRLKPQDVTPLSSGQIVRVRAMLRPPPWPVYPGARDLQREAWFSGEAGRGYALGSVQPMVTERVLFNREGVATLREKVARRIVQHLSGQVGAIAQTILCGETGGLSRHTREIYAASGLAHLLAVAGLHLGLVMGFTLFLLRHALALWPRAALNWPCREIAFGAAWMVGTCYVLLTGAHLPALRSLGMATLIVIALMTGRQALSLRSWALVGMALLIARPSIALDVSFQMSFAAVLALITGYEKLRPLMRRLHYRRDVLAKMRTHLVMLTATSFFAGWRRCPSWRHISMSCSPGLSSRISWRCRSRRFSSCRWGSWRCSPCRFIWKPDFCR</sequence>
<dbReference type="EMBL" id="JAWJZY010000001">
    <property type="protein sequence ID" value="MEE8657870.1"/>
    <property type="molecule type" value="Genomic_DNA"/>
</dbReference>
<feature type="transmembrane region" description="Helical" evidence="6">
    <location>
        <begin position="46"/>
        <end position="63"/>
    </location>
</feature>
<feature type="domain" description="DUF4131" evidence="8">
    <location>
        <begin position="46"/>
        <end position="191"/>
    </location>
</feature>
<reference evidence="9 10" key="1">
    <citation type="submission" date="2023-10" db="EMBL/GenBank/DDBJ databases">
        <title>Sorlinia euscelidii gen. nov., sp. nov., an acetic acid bacteria isolated from the gut of Euscelidius variegatus emitter.</title>
        <authorList>
            <person name="Michoud G."/>
            <person name="Marasco R."/>
            <person name="Seferji K."/>
            <person name="Gonella E."/>
            <person name="Garuglieri E."/>
            <person name="Alma A."/>
            <person name="Mapelli F."/>
            <person name="Borin S."/>
            <person name="Daffonchio D."/>
            <person name="Crotti E."/>
        </authorList>
    </citation>
    <scope>NUCLEOTIDE SEQUENCE [LARGE SCALE GENOMIC DNA]</scope>
    <source>
        <strain evidence="9 10">EV16P</strain>
    </source>
</reference>
<evidence type="ECO:0000256" key="3">
    <source>
        <dbReference type="ARBA" id="ARBA00022692"/>
    </source>
</evidence>
<name>A0ABU7U2R9_9PROT</name>
<keyword evidence="2" id="KW-1003">Cell membrane</keyword>
<keyword evidence="5 6" id="KW-0472">Membrane</keyword>
<feature type="transmembrane region" description="Helical" evidence="6">
    <location>
        <begin position="69"/>
        <end position="87"/>
    </location>
</feature>
<dbReference type="Pfam" id="PF13567">
    <property type="entry name" value="DUF4131"/>
    <property type="match status" value="1"/>
</dbReference>
<comment type="caution">
    <text evidence="9">The sequence shown here is derived from an EMBL/GenBank/DDBJ whole genome shotgun (WGS) entry which is preliminary data.</text>
</comment>
<dbReference type="PANTHER" id="PTHR30619:SF1">
    <property type="entry name" value="RECOMBINATION PROTEIN 2"/>
    <property type="match status" value="1"/>
</dbReference>
<proteinExistence type="predicted"/>
<evidence type="ECO:0000256" key="4">
    <source>
        <dbReference type="ARBA" id="ARBA00022989"/>
    </source>
</evidence>
<feature type="transmembrane region" description="Helical" evidence="6">
    <location>
        <begin position="355"/>
        <end position="374"/>
    </location>
</feature>
<dbReference type="NCBIfam" id="TIGR00360">
    <property type="entry name" value="ComEC_N-term"/>
    <property type="match status" value="1"/>
</dbReference>
<comment type="subcellular location">
    <subcellularLocation>
        <location evidence="1">Cell membrane</location>
        <topology evidence="1">Multi-pass membrane protein</topology>
    </subcellularLocation>
</comment>
<dbReference type="PANTHER" id="PTHR30619">
    <property type="entry name" value="DNA INTERNALIZATION/COMPETENCE PROTEIN COMEC/REC2"/>
    <property type="match status" value="1"/>
</dbReference>
<dbReference type="InterPro" id="IPR025405">
    <property type="entry name" value="DUF4131"/>
</dbReference>
<evidence type="ECO:0000313" key="10">
    <source>
        <dbReference type="Proteomes" id="UP001312908"/>
    </source>
</evidence>
<evidence type="ECO:0000259" key="8">
    <source>
        <dbReference type="Pfam" id="PF13567"/>
    </source>
</evidence>